<keyword evidence="4" id="KW-1185">Reference proteome</keyword>
<organism evidence="3 4">
    <name type="scientific">Desulfobaculum bizertense DSM 18034</name>
    <dbReference type="NCBI Taxonomy" id="1121442"/>
    <lineage>
        <taxon>Bacteria</taxon>
        <taxon>Pseudomonadati</taxon>
        <taxon>Thermodesulfobacteriota</taxon>
        <taxon>Desulfovibrionia</taxon>
        <taxon>Desulfovibrionales</taxon>
        <taxon>Desulfovibrionaceae</taxon>
        <taxon>Desulfobaculum</taxon>
    </lineage>
</organism>
<gene>
    <name evidence="3" type="ORF">SAMN02745702_00575</name>
</gene>
<dbReference type="EMBL" id="FUYA01000001">
    <property type="protein sequence ID" value="SKA65566.1"/>
    <property type="molecule type" value="Genomic_DNA"/>
</dbReference>
<name>A0A1T4VKV3_9BACT</name>
<keyword evidence="1" id="KW-0802">TPR repeat</keyword>
<dbReference type="STRING" id="1121442.SAMN02745702_00575"/>
<feature type="transmembrane region" description="Helical" evidence="2">
    <location>
        <begin position="23"/>
        <end position="42"/>
    </location>
</feature>
<dbReference type="InterPro" id="IPR019734">
    <property type="entry name" value="TPR_rpt"/>
</dbReference>
<feature type="repeat" description="TPR" evidence="1">
    <location>
        <begin position="120"/>
        <end position="153"/>
    </location>
</feature>
<evidence type="ECO:0000313" key="3">
    <source>
        <dbReference type="EMBL" id="SKA65566.1"/>
    </source>
</evidence>
<reference evidence="3 4" key="1">
    <citation type="submission" date="2017-02" db="EMBL/GenBank/DDBJ databases">
        <authorList>
            <person name="Peterson S.W."/>
        </authorList>
    </citation>
    <scope>NUCLEOTIDE SEQUENCE [LARGE SCALE GENOMIC DNA]</scope>
    <source>
        <strain evidence="3 4">DSM 18034</strain>
    </source>
</reference>
<keyword evidence="2" id="KW-1133">Transmembrane helix</keyword>
<dbReference type="Gene3D" id="1.25.40.10">
    <property type="entry name" value="Tetratricopeptide repeat domain"/>
    <property type="match status" value="1"/>
</dbReference>
<sequence>MSAKETQNTSQNGQGSGMSSRQLLLLLCGIGLVAMAIGSFIYRMEHPSLVVENQQHSAPPTSMEKGPSMEMIQAMMKKLDENPDDVQIMYVLGEQFRRMKAFDRAKGLYVRALKVEPDNLQVLRMLGLTEFNLQEYQASAQTFGRVIQLDPKDFTTFFNLGILNKHFLDKPDKALEYFQKVIDLPDVPKETLAEAKSELESLGN</sequence>
<dbReference type="PANTHER" id="PTHR12558">
    <property type="entry name" value="CELL DIVISION CYCLE 16,23,27"/>
    <property type="match status" value="1"/>
</dbReference>
<dbReference type="SUPFAM" id="SSF48452">
    <property type="entry name" value="TPR-like"/>
    <property type="match status" value="1"/>
</dbReference>
<accession>A0A1T4VKV3</accession>
<dbReference type="InterPro" id="IPR011990">
    <property type="entry name" value="TPR-like_helical_dom_sf"/>
</dbReference>
<dbReference type="PANTHER" id="PTHR12558:SF13">
    <property type="entry name" value="CELL DIVISION CYCLE PROTEIN 27 HOMOLOG"/>
    <property type="match status" value="1"/>
</dbReference>
<dbReference type="AlphaFoldDB" id="A0A1T4VKV3"/>
<evidence type="ECO:0000313" key="4">
    <source>
        <dbReference type="Proteomes" id="UP000189733"/>
    </source>
</evidence>
<keyword evidence="2" id="KW-0812">Transmembrane</keyword>
<dbReference type="Proteomes" id="UP000189733">
    <property type="component" value="Unassembled WGS sequence"/>
</dbReference>
<proteinExistence type="predicted"/>
<feature type="repeat" description="TPR" evidence="1">
    <location>
        <begin position="86"/>
        <end position="119"/>
    </location>
</feature>
<keyword evidence="2" id="KW-0472">Membrane</keyword>
<dbReference type="PROSITE" id="PS50005">
    <property type="entry name" value="TPR"/>
    <property type="match status" value="2"/>
</dbReference>
<protein>
    <submittedName>
        <fullName evidence="3">Tetratricopeptide repeat-containing protein</fullName>
    </submittedName>
</protein>
<dbReference type="SMART" id="SM00028">
    <property type="entry name" value="TPR"/>
    <property type="match status" value="3"/>
</dbReference>
<evidence type="ECO:0000256" key="2">
    <source>
        <dbReference type="SAM" id="Phobius"/>
    </source>
</evidence>
<evidence type="ECO:0000256" key="1">
    <source>
        <dbReference type="PROSITE-ProRule" id="PRU00339"/>
    </source>
</evidence>
<dbReference type="Pfam" id="PF13174">
    <property type="entry name" value="TPR_6"/>
    <property type="match status" value="1"/>
</dbReference>